<evidence type="ECO:0000313" key="1">
    <source>
        <dbReference type="EMBL" id="ACC80407.1"/>
    </source>
</evidence>
<protein>
    <submittedName>
        <fullName evidence="1">Uncharacterized protein</fullName>
    </submittedName>
</protein>
<keyword evidence="2" id="KW-1185">Reference proteome</keyword>
<proteinExistence type="predicted"/>
<dbReference type="AlphaFoldDB" id="B2J1P6"/>
<dbReference type="EMBL" id="CP001037">
    <property type="protein sequence ID" value="ACC80407.1"/>
    <property type="molecule type" value="Genomic_DNA"/>
</dbReference>
<dbReference type="KEGG" id="npu:Npun_R1745"/>
<name>B2J1P6_NOSP7</name>
<organism evidence="1 2">
    <name type="scientific">Nostoc punctiforme (strain ATCC 29133 / PCC 73102)</name>
    <dbReference type="NCBI Taxonomy" id="63737"/>
    <lineage>
        <taxon>Bacteria</taxon>
        <taxon>Bacillati</taxon>
        <taxon>Cyanobacteriota</taxon>
        <taxon>Cyanophyceae</taxon>
        <taxon>Nostocales</taxon>
        <taxon>Nostocaceae</taxon>
        <taxon>Nostoc</taxon>
    </lineage>
</organism>
<evidence type="ECO:0000313" key="2">
    <source>
        <dbReference type="Proteomes" id="UP000001191"/>
    </source>
</evidence>
<sequence>MTSGRSETIASGGRVRDRSTLKNGCRFRNIKSCRDGDLSRLKTHDFVQVAINPSVLGNTLREAATLRDALAFAYTRIAPT</sequence>
<dbReference type="RefSeq" id="WP_012408425.1">
    <property type="nucleotide sequence ID" value="NC_010628.1"/>
</dbReference>
<accession>B2J1P6</accession>
<gene>
    <name evidence="1" type="ordered locus">Npun_R1745</name>
</gene>
<dbReference type="Proteomes" id="UP000001191">
    <property type="component" value="Chromosome"/>
</dbReference>
<reference evidence="1 2" key="2">
    <citation type="journal article" date="2013" name="Plant Physiol.">
        <title>A Nostoc punctiforme Sugar Transporter Necessary to Establish a Cyanobacterium-Plant Symbiosis.</title>
        <authorList>
            <person name="Ekman M."/>
            <person name="Picossi S."/>
            <person name="Campbell E.L."/>
            <person name="Meeks J.C."/>
            <person name="Flores E."/>
        </authorList>
    </citation>
    <scope>NUCLEOTIDE SEQUENCE [LARGE SCALE GENOMIC DNA]</scope>
    <source>
        <strain evidence="2">ATCC 29133 / PCC 73102</strain>
    </source>
</reference>
<dbReference type="EnsemblBacteria" id="ACC80407">
    <property type="protein sequence ID" value="ACC80407"/>
    <property type="gene ID" value="Npun_R1745"/>
</dbReference>
<dbReference type="HOGENOM" id="CLU_2586211_0_0_3"/>
<reference evidence="2" key="1">
    <citation type="submission" date="2008-04" db="EMBL/GenBank/DDBJ databases">
        <title>Complete sequence of chromosome of Nostoc punctiforme ATCC 29133.</title>
        <authorList>
            <consortium name="US DOE Joint Genome Institute"/>
            <person name="Copeland A."/>
            <person name="Lucas S."/>
            <person name="Lapidus A."/>
            <person name="Glavina del Rio T."/>
            <person name="Dalin E."/>
            <person name="Tice H."/>
            <person name="Pitluck S."/>
            <person name="Chain P."/>
            <person name="Malfatti S."/>
            <person name="Shin M."/>
            <person name="Vergez L."/>
            <person name="Schmutz J."/>
            <person name="Larimer F."/>
            <person name="Land M."/>
            <person name="Hauser L."/>
            <person name="Kyrpides N."/>
            <person name="Kim E."/>
            <person name="Meeks J.C."/>
            <person name="Elhai J."/>
            <person name="Campbell E.L."/>
            <person name="Thiel T."/>
            <person name="Longmire J."/>
            <person name="Potts M."/>
            <person name="Atlas R."/>
        </authorList>
    </citation>
    <scope>NUCLEOTIDE SEQUENCE [LARGE SCALE GENOMIC DNA]</scope>
    <source>
        <strain evidence="2">ATCC 29133 / PCC 73102</strain>
    </source>
</reference>